<accession>A0A392P096</accession>
<dbReference type="AlphaFoldDB" id="A0A392P096"/>
<name>A0A392P096_9FABA</name>
<evidence type="ECO:0000313" key="3">
    <source>
        <dbReference type="Proteomes" id="UP000265520"/>
    </source>
</evidence>
<evidence type="ECO:0000256" key="1">
    <source>
        <dbReference type="SAM" id="MobiDB-lite"/>
    </source>
</evidence>
<organism evidence="2 3">
    <name type="scientific">Trifolium medium</name>
    <dbReference type="NCBI Taxonomy" id="97028"/>
    <lineage>
        <taxon>Eukaryota</taxon>
        <taxon>Viridiplantae</taxon>
        <taxon>Streptophyta</taxon>
        <taxon>Embryophyta</taxon>
        <taxon>Tracheophyta</taxon>
        <taxon>Spermatophyta</taxon>
        <taxon>Magnoliopsida</taxon>
        <taxon>eudicotyledons</taxon>
        <taxon>Gunneridae</taxon>
        <taxon>Pentapetalae</taxon>
        <taxon>rosids</taxon>
        <taxon>fabids</taxon>
        <taxon>Fabales</taxon>
        <taxon>Fabaceae</taxon>
        <taxon>Papilionoideae</taxon>
        <taxon>50 kb inversion clade</taxon>
        <taxon>NPAAA clade</taxon>
        <taxon>Hologalegina</taxon>
        <taxon>IRL clade</taxon>
        <taxon>Trifolieae</taxon>
        <taxon>Trifolium</taxon>
    </lineage>
</organism>
<keyword evidence="3" id="KW-1185">Reference proteome</keyword>
<feature type="compositionally biased region" description="Basic and acidic residues" evidence="1">
    <location>
        <begin position="7"/>
        <end position="77"/>
    </location>
</feature>
<protein>
    <submittedName>
        <fullName evidence="2">Uncharacterized protein</fullName>
    </submittedName>
</protein>
<comment type="caution">
    <text evidence="2">The sequence shown here is derived from an EMBL/GenBank/DDBJ whole genome shotgun (WGS) entry which is preliminary data.</text>
</comment>
<evidence type="ECO:0000313" key="2">
    <source>
        <dbReference type="EMBL" id="MCI05473.1"/>
    </source>
</evidence>
<proteinExistence type="predicted"/>
<feature type="region of interest" description="Disordered" evidence="1">
    <location>
        <begin position="1"/>
        <end position="101"/>
    </location>
</feature>
<reference evidence="2 3" key="1">
    <citation type="journal article" date="2018" name="Front. Plant Sci.">
        <title>Red Clover (Trifolium pratense) and Zigzag Clover (T. medium) - A Picture of Genomic Similarities and Differences.</title>
        <authorList>
            <person name="Dluhosova J."/>
            <person name="Istvanek J."/>
            <person name="Nedelnik J."/>
            <person name="Repkova J."/>
        </authorList>
    </citation>
    <scope>NUCLEOTIDE SEQUENCE [LARGE SCALE GENOMIC DNA]</scope>
    <source>
        <strain evidence="3">cv. 10/8</strain>
        <tissue evidence="2">Leaf</tissue>
    </source>
</reference>
<dbReference type="Proteomes" id="UP000265520">
    <property type="component" value="Unassembled WGS sequence"/>
</dbReference>
<sequence>MQSARAEIQHLAKEVSSIKEEQSKAIELRNRKVDTAEKPTKDKKSKAINEGDNPTKEKSEVEDNVEEEPKERIEPITEKGPTVHNHPQPVPTPPPLCTTGKPQAVVAPYPLKYGKKEAIKEQNRKFEGIWWEENSNYQKEETLCSLKNVVLSSKKHYHANARIQAVSPYHAL</sequence>
<dbReference type="EMBL" id="LXQA010058788">
    <property type="protein sequence ID" value="MCI05473.1"/>
    <property type="molecule type" value="Genomic_DNA"/>
</dbReference>